<dbReference type="EMBL" id="JABCKI010006292">
    <property type="protein sequence ID" value="KAG5634736.1"/>
    <property type="molecule type" value="Genomic_DNA"/>
</dbReference>
<evidence type="ECO:0000256" key="2">
    <source>
        <dbReference type="ARBA" id="ARBA00004370"/>
    </source>
</evidence>
<dbReference type="GO" id="GO:0016705">
    <property type="term" value="F:oxidoreductase activity, acting on paired donors, with incorporation or reduction of molecular oxygen"/>
    <property type="evidence" value="ECO:0007669"/>
    <property type="project" value="InterPro"/>
</dbReference>
<accession>A0A9P7K1U3</accession>
<evidence type="ECO:0000313" key="13">
    <source>
        <dbReference type="EMBL" id="KAG5634736.1"/>
    </source>
</evidence>
<dbReference type="Pfam" id="PF00067">
    <property type="entry name" value="p450"/>
    <property type="match status" value="1"/>
</dbReference>
<dbReference type="InterPro" id="IPR036396">
    <property type="entry name" value="Cyt_P450_sf"/>
</dbReference>
<dbReference type="PANTHER" id="PTHR24305">
    <property type="entry name" value="CYTOCHROME P450"/>
    <property type="match status" value="1"/>
</dbReference>
<dbReference type="Gene3D" id="1.10.630.10">
    <property type="entry name" value="Cytochrome P450"/>
    <property type="match status" value="1"/>
</dbReference>
<evidence type="ECO:0000256" key="11">
    <source>
        <dbReference type="ARBA" id="ARBA00023033"/>
    </source>
</evidence>
<comment type="pathway">
    <text evidence="3">Secondary metabolite biosynthesis; terpenoid biosynthesis.</text>
</comment>
<evidence type="ECO:0000256" key="5">
    <source>
        <dbReference type="ARBA" id="ARBA00022617"/>
    </source>
</evidence>
<name>A0A9P7K1U3_9AGAR</name>
<comment type="similarity">
    <text evidence="4">Belongs to the cytochrome P450 family.</text>
</comment>
<keyword evidence="12" id="KW-0472">Membrane</keyword>
<sequence length="140" mass="15566">MTPVKGIDGREMHSILIPKGTTIFMSILNANRDPALWGPDAHEWKPERWLSPLPQALNEARMPGIYSNLMTFLGGGRACIGFKFSQLEMKAVLSVLLSQFRFSPSEKEIKWSFAGISTPLVKDSPVPQLPVKVELINTSD</sequence>
<proteinExistence type="inferred from homology"/>
<evidence type="ECO:0008006" key="15">
    <source>
        <dbReference type="Google" id="ProtNLM"/>
    </source>
</evidence>
<evidence type="ECO:0000256" key="8">
    <source>
        <dbReference type="ARBA" id="ARBA00022989"/>
    </source>
</evidence>
<evidence type="ECO:0000256" key="3">
    <source>
        <dbReference type="ARBA" id="ARBA00004721"/>
    </source>
</evidence>
<dbReference type="InterPro" id="IPR050121">
    <property type="entry name" value="Cytochrome_P450_monoxygenase"/>
</dbReference>
<keyword evidence="6" id="KW-0812">Transmembrane</keyword>
<keyword evidence="8" id="KW-1133">Transmembrane helix</keyword>
<keyword evidence="10" id="KW-0408">Iron</keyword>
<keyword evidence="14" id="KW-1185">Reference proteome</keyword>
<evidence type="ECO:0000256" key="4">
    <source>
        <dbReference type="ARBA" id="ARBA00010617"/>
    </source>
</evidence>
<evidence type="ECO:0000256" key="7">
    <source>
        <dbReference type="ARBA" id="ARBA00022723"/>
    </source>
</evidence>
<comment type="cofactor">
    <cofactor evidence="1">
        <name>heme</name>
        <dbReference type="ChEBI" id="CHEBI:30413"/>
    </cofactor>
</comment>
<evidence type="ECO:0000256" key="9">
    <source>
        <dbReference type="ARBA" id="ARBA00023002"/>
    </source>
</evidence>
<dbReference type="GO" id="GO:0004497">
    <property type="term" value="F:monooxygenase activity"/>
    <property type="evidence" value="ECO:0007669"/>
    <property type="project" value="UniProtKB-KW"/>
</dbReference>
<gene>
    <name evidence="13" type="ORF">H0H81_000950</name>
</gene>
<keyword evidence="9" id="KW-0560">Oxidoreductase</keyword>
<evidence type="ECO:0000313" key="14">
    <source>
        <dbReference type="Proteomes" id="UP000717328"/>
    </source>
</evidence>
<keyword evidence="7" id="KW-0479">Metal-binding</keyword>
<comment type="caution">
    <text evidence="13">The sequence shown here is derived from an EMBL/GenBank/DDBJ whole genome shotgun (WGS) entry which is preliminary data.</text>
</comment>
<keyword evidence="11" id="KW-0503">Monooxygenase</keyword>
<dbReference type="PANTHER" id="PTHR24305:SF166">
    <property type="entry name" value="CYTOCHROME P450 12A4, MITOCHONDRIAL-RELATED"/>
    <property type="match status" value="1"/>
</dbReference>
<reference evidence="13" key="1">
    <citation type="submission" date="2021-02" db="EMBL/GenBank/DDBJ databases">
        <authorList>
            <person name="Nieuwenhuis M."/>
            <person name="Van De Peppel L.J.J."/>
        </authorList>
    </citation>
    <scope>NUCLEOTIDE SEQUENCE</scope>
    <source>
        <strain evidence="13">D49</strain>
    </source>
</reference>
<organism evidence="13 14">
    <name type="scientific">Sphagnurus paluster</name>
    <dbReference type="NCBI Taxonomy" id="117069"/>
    <lineage>
        <taxon>Eukaryota</taxon>
        <taxon>Fungi</taxon>
        <taxon>Dikarya</taxon>
        <taxon>Basidiomycota</taxon>
        <taxon>Agaricomycotina</taxon>
        <taxon>Agaricomycetes</taxon>
        <taxon>Agaricomycetidae</taxon>
        <taxon>Agaricales</taxon>
        <taxon>Tricholomatineae</taxon>
        <taxon>Lyophyllaceae</taxon>
        <taxon>Sphagnurus</taxon>
    </lineage>
</organism>
<keyword evidence="5" id="KW-0349">Heme</keyword>
<evidence type="ECO:0000256" key="1">
    <source>
        <dbReference type="ARBA" id="ARBA00001971"/>
    </source>
</evidence>
<dbReference type="SUPFAM" id="SSF48264">
    <property type="entry name" value="Cytochrome P450"/>
    <property type="match status" value="1"/>
</dbReference>
<dbReference type="Proteomes" id="UP000717328">
    <property type="component" value="Unassembled WGS sequence"/>
</dbReference>
<protein>
    <recommendedName>
        <fullName evidence="15">Cytochrome P450</fullName>
    </recommendedName>
</protein>
<evidence type="ECO:0000256" key="10">
    <source>
        <dbReference type="ARBA" id="ARBA00023004"/>
    </source>
</evidence>
<dbReference type="GO" id="GO:0016020">
    <property type="term" value="C:membrane"/>
    <property type="evidence" value="ECO:0007669"/>
    <property type="project" value="UniProtKB-SubCell"/>
</dbReference>
<evidence type="ECO:0000256" key="12">
    <source>
        <dbReference type="ARBA" id="ARBA00023136"/>
    </source>
</evidence>
<dbReference type="OrthoDB" id="1470350at2759"/>
<evidence type="ECO:0000256" key="6">
    <source>
        <dbReference type="ARBA" id="ARBA00022692"/>
    </source>
</evidence>
<reference evidence="13" key="2">
    <citation type="submission" date="2021-10" db="EMBL/GenBank/DDBJ databases">
        <title>Phylogenomics reveals ancestral predisposition of the termite-cultivated fungus Termitomyces towards a domesticated lifestyle.</title>
        <authorList>
            <person name="Auxier B."/>
            <person name="Grum-Grzhimaylo A."/>
            <person name="Cardenas M.E."/>
            <person name="Lodge J.D."/>
            <person name="Laessoe T."/>
            <person name="Pedersen O."/>
            <person name="Smith M.E."/>
            <person name="Kuyper T.W."/>
            <person name="Franco-Molano E.A."/>
            <person name="Baroni T.J."/>
            <person name="Aanen D.K."/>
        </authorList>
    </citation>
    <scope>NUCLEOTIDE SEQUENCE</scope>
    <source>
        <strain evidence="13">D49</strain>
    </source>
</reference>
<dbReference type="GO" id="GO:0005506">
    <property type="term" value="F:iron ion binding"/>
    <property type="evidence" value="ECO:0007669"/>
    <property type="project" value="InterPro"/>
</dbReference>
<dbReference type="InterPro" id="IPR001128">
    <property type="entry name" value="Cyt_P450"/>
</dbReference>
<dbReference type="AlphaFoldDB" id="A0A9P7K1U3"/>
<dbReference type="GO" id="GO:0020037">
    <property type="term" value="F:heme binding"/>
    <property type="evidence" value="ECO:0007669"/>
    <property type="project" value="InterPro"/>
</dbReference>
<comment type="subcellular location">
    <subcellularLocation>
        <location evidence="2">Membrane</location>
    </subcellularLocation>
</comment>